<accession>A0ABV6RWV7</accession>
<dbReference type="RefSeq" id="WP_386674130.1">
    <property type="nucleotide sequence ID" value="NZ_JBHLTG010000008.1"/>
</dbReference>
<dbReference type="GO" id="GO:0016787">
    <property type="term" value="F:hydrolase activity"/>
    <property type="evidence" value="ECO:0007669"/>
    <property type="project" value="UniProtKB-KW"/>
</dbReference>
<reference evidence="6 7" key="1">
    <citation type="submission" date="2024-09" db="EMBL/GenBank/DDBJ databases">
        <authorList>
            <person name="Sun Q."/>
            <person name="Mori K."/>
        </authorList>
    </citation>
    <scope>NUCLEOTIDE SEQUENCE [LARGE SCALE GENOMIC DNA]</scope>
    <source>
        <strain evidence="6 7">KCTC 23076</strain>
    </source>
</reference>
<evidence type="ECO:0000313" key="6">
    <source>
        <dbReference type="EMBL" id="MFC0681465.1"/>
    </source>
</evidence>
<comment type="cofactor">
    <cofactor evidence="1">
        <name>Mg(2+)</name>
        <dbReference type="ChEBI" id="CHEBI:18420"/>
    </cofactor>
</comment>
<organism evidence="6 7">
    <name type="scientific">Lysobacter korlensis</name>
    <dbReference type="NCBI Taxonomy" id="553636"/>
    <lineage>
        <taxon>Bacteria</taxon>
        <taxon>Pseudomonadati</taxon>
        <taxon>Pseudomonadota</taxon>
        <taxon>Gammaproteobacteria</taxon>
        <taxon>Lysobacterales</taxon>
        <taxon>Lysobacteraceae</taxon>
        <taxon>Lysobacter</taxon>
    </lineage>
</organism>
<keyword evidence="3" id="KW-0460">Magnesium</keyword>
<evidence type="ECO:0000256" key="1">
    <source>
        <dbReference type="ARBA" id="ARBA00001946"/>
    </source>
</evidence>
<evidence type="ECO:0000256" key="4">
    <source>
        <dbReference type="RuleBase" id="RU003476"/>
    </source>
</evidence>
<comment type="similarity">
    <text evidence="4">Belongs to the Nudix hydrolase family.</text>
</comment>
<dbReference type="InterPro" id="IPR020084">
    <property type="entry name" value="NUDIX_hydrolase_CS"/>
</dbReference>
<dbReference type="Proteomes" id="UP001589896">
    <property type="component" value="Unassembled WGS sequence"/>
</dbReference>
<sequence>MTEFRRPTARVLLFDAQDRLLLFLTRWHRLVDRQPRWLTPGGGIEPGESAEQAARRELQEETGLVAGSLGEPVGHTEISVPRVNGDIGIVPATYFVYRTDSFEPSNAGWTVEEHDDVLAFRWWTLDGLESTPEPVQPDGFVGLARSALGRLPTPRPPSR</sequence>
<dbReference type="EMBL" id="JBHLTG010000008">
    <property type="protein sequence ID" value="MFC0681465.1"/>
    <property type="molecule type" value="Genomic_DNA"/>
</dbReference>
<gene>
    <name evidence="6" type="ORF">ACFFGH_26855</name>
</gene>
<dbReference type="InterPro" id="IPR015797">
    <property type="entry name" value="NUDIX_hydrolase-like_dom_sf"/>
</dbReference>
<dbReference type="Gene3D" id="3.90.79.10">
    <property type="entry name" value="Nucleoside Triphosphate Pyrophosphohydrolase"/>
    <property type="match status" value="1"/>
</dbReference>
<evidence type="ECO:0000259" key="5">
    <source>
        <dbReference type="PROSITE" id="PS51462"/>
    </source>
</evidence>
<dbReference type="CDD" id="cd04685">
    <property type="entry name" value="NUDIX_Hydrolase"/>
    <property type="match status" value="1"/>
</dbReference>
<keyword evidence="2 4" id="KW-0378">Hydrolase</keyword>
<name>A0ABV6RWV7_9GAMM</name>
<dbReference type="Pfam" id="PF00293">
    <property type="entry name" value="NUDIX"/>
    <property type="match status" value="1"/>
</dbReference>
<feature type="domain" description="Nudix hydrolase" evidence="5">
    <location>
        <begin position="4"/>
        <end position="147"/>
    </location>
</feature>
<evidence type="ECO:0000313" key="7">
    <source>
        <dbReference type="Proteomes" id="UP001589896"/>
    </source>
</evidence>
<dbReference type="InterPro" id="IPR020476">
    <property type="entry name" value="Nudix_hydrolase"/>
</dbReference>
<comment type="caution">
    <text evidence="6">The sequence shown here is derived from an EMBL/GenBank/DDBJ whole genome shotgun (WGS) entry which is preliminary data.</text>
</comment>
<dbReference type="PANTHER" id="PTHR43046:SF12">
    <property type="entry name" value="GDP-MANNOSE MANNOSYL HYDROLASE"/>
    <property type="match status" value="1"/>
</dbReference>
<dbReference type="PROSITE" id="PS51462">
    <property type="entry name" value="NUDIX"/>
    <property type="match status" value="1"/>
</dbReference>
<dbReference type="PANTHER" id="PTHR43046">
    <property type="entry name" value="GDP-MANNOSE MANNOSYL HYDROLASE"/>
    <property type="match status" value="1"/>
</dbReference>
<proteinExistence type="inferred from homology"/>
<dbReference type="PRINTS" id="PR00502">
    <property type="entry name" value="NUDIXFAMILY"/>
</dbReference>
<dbReference type="PROSITE" id="PS00893">
    <property type="entry name" value="NUDIX_BOX"/>
    <property type="match status" value="1"/>
</dbReference>
<keyword evidence="7" id="KW-1185">Reference proteome</keyword>
<evidence type="ECO:0000256" key="2">
    <source>
        <dbReference type="ARBA" id="ARBA00022801"/>
    </source>
</evidence>
<evidence type="ECO:0000256" key="3">
    <source>
        <dbReference type="ARBA" id="ARBA00022842"/>
    </source>
</evidence>
<protein>
    <submittedName>
        <fullName evidence="6">NUDIX hydrolase</fullName>
    </submittedName>
</protein>
<dbReference type="InterPro" id="IPR000086">
    <property type="entry name" value="NUDIX_hydrolase_dom"/>
</dbReference>
<dbReference type="SUPFAM" id="SSF55811">
    <property type="entry name" value="Nudix"/>
    <property type="match status" value="1"/>
</dbReference>